<evidence type="ECO:0000313" key="3">
    <source>
        <dbReference type="Proteomes" id="UP001283361"/>
    </source>
</evidence>
<keyword evidence="1" id="KW-0812">Transmembrane</keyword>
<gene>
    <name evidence="2" type="ORF">RRG08_050319</name>
</gene>
<proteinExistence type="predicted"/>
<dbReference type="AlphaFoldDB" id="A0AAE1DP44"/>
<keyword evidence="1" id="KW-0472">Membrane</keyword>
<dbReference type="SUPFAM" id="SSF81321">
    <property type="entry name" value="Family A G protein-coupled receptor-like"/>
    <property type="match status" value="1"/>
</dbReference>
<dbReference type="Gene3D" id="1.20.1070.10">
    <property type="entry name" value="Rhodopsin 7-helix transmembrane proteins"/>
    <property type="match status" value="1"/>
</dbReference>
<evidence type="ECO:0000313" key="2">
    <source>
        <dbReference type="EMBL" id="KAK3777931.1"/>
    </source>
</evidence>
<evidence type="ECO:0008006" key="4">
    <source>
        <dbReference type="Google" id="ProtNLM"/>
    </source>
</evidence>
<organism evidence="2 3">
    <name type="scientific">Elysia crispata</name>
    <name type="common">lettuce slug</name>
    <dbReference type="NCBI Taxonomy" id="231223"/>
    <lineage>
        <taxon>Eukaryota</taxon>
        <taxon>Metazoa</taxon>
        <taxon>Spiralia</taxon>
        <taxon>Lophotrochozoa</taxon>
        <taxon>Mollusca</taxon>
        <taxon>Gastropoda</taxon>
        <taxon>Heterobranchia</taxon>
        <taxon>Euthyneura</taxon>
        <taxon>Panpulmonata</taxon>
        <taxon>Sacoglossa</taxon>
        <taxon>Placobranchoidea</taxon>
        <taxon>Plakobranchidae</taxon>
        <taxon>Elysia</taxon>
    </lineage>
</organism>
<protein>
    <recommendedName>
        <fullName evidence="4">G-protein coupled receptors family 1 profile domain-containing protein</fullName>
    </recommendedName>
</protein>
<dbReference type="EMBL" id="JAWDGP010003056">
    <property type="protein sequence ID" value="KAK3777931.1"/>
    <property type="molecule type" value="Genomic_DNA"/>
</dbReference>
<name>A0AAE1DP44_9GAST</name>
<evidence type="ECO:0000256" key="1">
    <source>
        <dbReference type="SAM" id="Phobius"/>
    </source>
</evidence>
<dbReference type="Proteomes" id="UP001283361">
    <property type="component" value="Unassembled WGS sequence"/>
</dbReference>
<keyword evidence="3" id="KW-1185">Reference proteome</keyword>
<keyword evidence="1" id="KW-1133">Transmembrane helix</keyword>
<sequence length="261" mass="28070">MWLCSPDAALDISTSGIIIMGKYNISGADGGGGTATGAGGAGAMGVPDEQRAQQLSLCDIVDNSSANTLSDNYNKYSSTLSPTTDILVACYLLLLEILAIVLNGFVIALSIWKRKSLKASDSFVVCLAISDVGHPIISYPLIIASSFKHEWLFGDTVLSQPCSHGVIHKHAVDCLVKVQIGSLETGILGFHLFHFSTGFGIEIRFPTIGIRRGLYHGIWNLEPRTAVQPKTQSWSRIKQVLTSLTICRQGKMANESSSKQT</sequence>
<reference evidence="2" key="1">
    <citation type="journal article" date="2023" name="G3 (Bethesda)">
        <title>A reference genome for the long-term kleptoplast-retaining sea slug Elysia crispata morphotype clarki.</title>
        <authorList>
            <person name="Eastman K.E."/>
            <person name="Pendleton A.L."/>
            <person name="Shaikh M.A."/>
            <person name="Suttiyut T."/>
            <person name="Ogas R."/>
            <person name="Tomko P."/>
            <person name="Gavelis G."/>
            <person name="Widhalm J.R."/>
            <person name="Wisecaver J.H."/>
        </authorList>
    </citation>
    <scope>NUCLEOTIDE SEQUENCE</scope>
    <source>
        <strain evidence="2">ECLA1</strain>
    </source>
</reference>
<comment type="caution">
    <text evidence="2">The sequence shown here is derived from an EMBL/GenBank/DDBJ whole genome shotgun (WGS) entry which is preliminary data.</text>
</comment>
<feature type="transmembrane region" description="Helical" evidence="1">
    <location>
        <begin position="86"/>
        <end position="112"/>
    </location>
</feature>
<accession>A0AAE1DP44</accession>